<reference evidence="2" key="1">
    <citation type="journal article" date="2022" name="bioRxiv">
        <title>Sequencing and chromosome-scale assembly of the giantPleurodeles waltlgenome.</title>
        <authorList>
            <person name="Brown T."/>
            <person name="Elewa A."/>
            <person name="Iarovenko S."/>
            <person name="Subramanian E."/>
            <person name="Araus A.J."/>
            <person name="Petzold A."/>
            <person name="Susuki M."/>
            <person name="Suzuki K.-i.T."/>
            <person name="Hayashi T."/>
            <person name="Toyoda A."/>
            <person name="Oliveira C."/>
            <person name="Osipova E."/>
            <person name="Leigh N.D."/>
            <person name="Simon A."/>
            <person name="Yun M.H."/>
        </authorList>
    </citation>
    <scope>NUCLEOTIDE SEQUENCE</scope>
    <source>
        <strain evidence="2">20211129_DDA</strain>
        <tissue evidence="2">Liver</tissue>
    </source>
</reference>
<feature type="compositionally biased region" description="Low complexity" evidence="1">
    <location>
        <begin position="73"/>
        <end position="88"/>
    </location>
</feature>
<keyword evidence="3" id="KW-1185">Reference proteome</keyword>
<dbReference type="EMBL" id="JANPWB010000009">
    <property type="protein sequence ID" value="KAJ1150193.1"/>
    <property type="molecule type" value="Genomic_DNA"/>
</dbReference>
<gene>
    <name evidence="2" type="ORF">NDU88_002989</name>
</gene>
<proteinExistence type="predicted"/>
<comment type="caution">
    <text evidence="2">The sequence shown here is derived from an EMBL/GenBank/DDBJ whole genome shotgun (WGS) entry which is preliminary data.</text>
</comment>
<name>A0AAV7RH00_PLEWA</name>
<feature type="compositionally biased region" description="Basic and acidic residues" evidence="1">
    <location>
        <begin position="15"/>
        <end position="27"/>
    </location>
</feature>
<feature type="region of interest" description="Disordered" evidence="1">
    <location>
        <begin position="1"/>
        <end position="27"/>
    </location>
</feature>
<feature type="region of interest" description="Disordered" evidence="1">
    <location>
        <begin position="73"/>
        <end position="96"/>
    </location>
</feature>
<protein>
    <submittedName>
        <fullName evidence="2">Uncharacterized protein</fullName>
    </submittedName>
</protein>
<organism evidence="2 3">
    <name type="scientific">Pleurodeles waltl</name>
    <name type="common">Iberian ribbed newt</name>
    <dbReference type="NCBI Taxonomy" id="8319"/>
    <lineage>
        <taxon>Eukaryota</taxon>
        <taxon>Metazoa</taxon>
        <taxon>Chordata</taxon>
        <taxon>Craniata</taxon>
        <taxon>Vertebrata</taxon>
        <taxon>Euteleostomi</taxon>
        <taxon>Amphibia</taxon>
        <taxon>Batrachia</taxon>
        <taxon>Caudata</taxon>
        <taxon>Salamandroidea</taxon>
        <taxon>Salamandridae</taxon>
        <taxon>Pleurodelinae</taxon>
        <taxon>Pleurodeles</taxon>
    </lineage>
</organism>
<dbReference type="Proteomes" id="UP001066276">
    <property type="component" value="Chromosome 5"/>
</dbReference>
<evidence type="ECO:0000256" key="1">
    <source>
        <dbReference type="SAM" id="MobiDB-lite"/>
    </source>
</evidence>
<evidence type="ECO:0000313" key="2">
    <source>
        <dbReference type="EMBL" id="KAJ1150193.1"/>
    </source>
</evidence>
<dbReference type="AlphaFoldDB" id="A0AAV7RH00"/>
<accession>A0AAV7RH00</accession>
<evidence type="ECO:0000313" key="3">
    <source>
        <dbReference type="Proteomes" id="UP001066276"/>
    </source>
</evidence>
<sequence length="109" mass="11264">MLAGSRRPITGFGRSPRDPPFHGFKGEEGLQACARSGRPRTAPLGSAAGAQPHRLLVSRTALGLRARPDWAGALGRSSPAGPSGAGSLCVRHVPDPGHAQNFNHAVSLL</sequence>